<accession>F8P3V4</accession>
<evidence type="ECO:0000313" key="2">
    <source>
        <dbReference type="EMBL" id="EGO22203.1"/>
    </source>
</evidence>
<evidence type="ECO:0000259" key="1">
    <source>
        <dbReference type="Pfam" id="PF20231"/>
    </source>
</evidence>
<gene>
    <name evidence="2" type="ORF">SERLADRAFT_350625</name>
</gene>
<sequence length="148" mass="16930">KIIQMNLLCNPTGKANKFRAVDWLVKRNNLYTKVIYSGTGPNCTIEHVIKESPLIEVYQNCHVTVENAFHLQHHTIWHTPPDMTKTIQKLAARIREKSPHSFKQGREAIASITDKVADGLALMHMTILTDDDGTEDHFEFEAEDLYDD</sequence>
<dbReference type="Proteomes" id="UP000008064">
    <property type="component" value="Unassembled WGS sequence"/>
</dbReference>
<feature type="non-terminal residue" evidence="2">
    <location>
        <position position="1"/>
    </location>
</feature>
<protein>
    <recommendedName>
        <fullName evidence="1">DUF6589 domain-containing protein</fullName>
    </recommendedName>
</protein>
<dbReference type="OrthoDB" id="4743193at2759"/>
<dbReference type="Pfam" id="PF20231">
    <property type="entry name" value="DUF6589"/>
    <property type="match status" value="1"/>
</dbReference>
<name>F8P3V4_SERL9</name>
<dbReference type="AlphaFoldDB" id="F8P3V4"/>
<dbReference type="RefSeq" id="XP_007320741.1">
    <property type="nucleotide sequence ID" value="XM_007320679.1"/>
</dbReference>
<proteinExistence type="predicted"/>
<feature type="domain" description="DUF6589" evidence="1">
    <location>
        <begin position="1"/>
        <end position="76"/>
    </location>
</feature>
<dbReference type="InterPro" id="IPR046496">
    <property type="entry name" value="DUF6589"/>
</dbReference>
<reference evidence="2" key="1">
    <citation type="submission" date="2011-04" db="EMBL/GenBank/DDBJ databases">
        <title>Evolution of plant cell wall degrading machinery underlies the functional diversity of forest fungi.</title>
        <authorList>
            <consortium name="US DOE Joint Genome Institute (JGI-PGF)"/>
            <person name="Eastwood D.C."/>
            <person name="Floudas D."/>
            <person name="Binder M."/>
            <person name="Majcherczyk A."/>
            <person name="Schneider P."/>
            <person name="Aerts A."/>
            <person name="Asiegbu F.O."/>
            <person name="Baker S.E."/>
            <person name="Barry K."/>
            <person name="Bendiksby M."/>
            <person name="Blumentritt M."/>
            <person name="Coutinho P.M."/>
            <person name="Cullen D."/>
            <person name="Cullen D."/>
            <person name="Gathman A."/>
            <person name="Goodell B."/>
            <person name="Henrissat B."/>
            <person name="Ihrmark K."/>
            <person name="Kauserud H."/>
            <person name="Kohler A."/>
            <person name="LaButti K."/>
            <person name="Lapidus A."/>
            <person name="Lavin J.L."/>
            <person name="Lee Y.-H."/>
            <person name="Lindquist E."/>
            <person name="Lilly W."/>
            <person name="Lucas S."/>
            <person name="Morin E."/>
            <person name="Murat C."/>
            <person name="Oguiza J.A."/>
            <person name="Park J."/>
            <person name="Pisabarro A.G."/>
            <person name="Riley R."/>
            <person name="Rosling A."/>
            <person name="Salamov A."/>
            <person name="Schmidt O."/>
            <person name="Schmutz J."/>
            <person name="Skrede I."/>
            <person name="Stenlid J."/>
            <person name="Wiebenga A."/>
            <person name="Xie X."/>
            <person name="Kues U."/>
            <person name="Hibbett D.S."/>
            <person name="Hoffmeister D."/>
            <person name="Hogberg N."/>
            <person name="Martin F."/>
            <person name="Grigoriev I.V."/>
            <person name="Watkinson S.C."/>
        </authorList>
    </citation>
    <scope>NUCLEOTIDE SEQUENCE</scope>
    <source>
        <strain evidence="2">S7.9</strain>
    </source>
</reference>
<dbReference type="HOGENOM" id="CLU_142942_0_0_1"/>
<dbReference type="KEGG" id="sla:SERLADRAFT_350625"/>
<organism>
    <name type="scientific">Serpula lacrymans var. lacrymans (strain S7.9)</name>
    <name type="common">Dry rot fungus</name>
    <dbReference type="NCBI Taxonomy" id="578457"/>
    <lineage>
        <taxon>Eukaryota</taxon>
        <taxon>Fungi</taxon>
        <taxon>Dikarya</taxon>
        <taxon>Basidiomycota</taxon>
        <taxon>Agaricomycotina</taxon>
        <taxon>Agaricomycetes</taxon>
        <taxon>Agaricomycetidae</taxon>
        <taxon>Boletales</taxon>
        <taxon>Coniophorineae</taxon>
        <taxon>Serpulaceae</taxon>
        <taxon>Serpula</taxon>
    </lineage>
</organism>
<dbReference type="EMBL" id="GL945437">
    <property type="protein sequence ID" value="EGO22203.1"/>
    <property type="molecule type" value="Genomic_DNA"/>
</dbReference>
<dbReference type="GeneID" id="18809263"/>